<keyword evidence="2" id="KW-1185">Reference proteome</keyword>
<dbReference type="EMBL" id="CP144754">
    <property type="protein sequence ID" value="WVZ99412.1"/>
    <property type="molecule type" value="Genomic_DNA"/>
</dbReference>
<proteinExistence type="predicted"/>
<sequence>MTVQQILHGTPIWWKVRRVNGNCMSKTHRNYSPEAPNQMAGKGVLLNAFDQGKDNATVLQVTTTRYLEEEMSTGDNSGLSALQIRIK</sequence>
<dbReference type="Proteomes" id="UP001341281">
    <property type="component" value="Chromosome 10"/>
</dbReference>
<protein>
    <submittedName>
        <fullName evidence="1">Uncharacterized protein</fullName>
    </submittedName>
</protein>
<name>A0AAQ3V072_PASNO</name>
<organism evidence="1 2">
    <name type="scientific">Paspalum notatum var. saurae</name>
    <dbReference type="NCBI Taxonomy" id="547442"/>
    <lineage>
        <taxon>Eukaryota</taxon>
        <taxon>Viridiplantae</taxon>
        <taxon>Streptophyta</taxon>
        <taxon>Embryophyta</taxon>
        <taxon>Tracheophyta</taxon>
        <taxon>Spermatophyta</taxon>
        <taxon>Magnoliopsida</taxon>
        <taxon>Liliopsida</taxon>
        <taxon>Poales</taxon>
        <taxon>Poaceae</taxon>
        <taxon>PACMAD clade</taxon>
        <taxon>Panicoideae</taxon>
        <taxon>Andropogonodae</taxon>
        <taxon>Paspaleae</taxon>
        <taxon>Paspalinae</taxon>
        <taxon>Paspalum</taxon>
    </lineage>
</organism>
<evidence type="ECO:0000313" key="1">
    <source>
        <dbReference type="EMBL" id="WVZ99412.1"/>
    </source>
</evidence>
<accession>A0AAQ3V072</accession>
<dbReference type="AlphaFoldDB" id="A0AAQ3V072"/>
<gene>
    <name evidence="1" type="ORF">U9M48_044717</name>
</gene>
<reference evidence="1 2" key="1">
    <citation type="submission" date="2024-02" db="EMBL/GenBank/DDBJ databases">
        <title>High-quality chromosome-scale genome assembly of Pensacola bahiagrass (Paspalum notatum Flugge var. saurae).</title>
        <authorList>
            <person name="Vega J.M."/>
            <person name="Podio M."/>
            <person name="Orjuela J."/>
            <person name="Siena L.A."/>
            <person name="Pessino S.C."/>
            <person name="Combes M.C."/>
            <person name="Mariac C."/>
            <person name="Albertini E."/>
            <person name="Pupilli F."/>
            <person name="Ortiz J.P.A."/>
            <person name="Leblanc O."/>
        </authorList>
    </citation>
    <scope>NUCLEOTIDE SEQUENCE [LARGE SCALE GENOMIC DNA]</scope>
    <source>
        <strain evidence="1">R1</strain>
        <tissue evidence="1">Leaf</tissue>
    </source>
</reference>
<evidence type="ECO:0000313" key="2">
    <source>
        <dbReference type="Proteomes" id="UP001341281"/>
    </source>
</evidence>